<proteinExistence type="predicted"/>
<dbReference type="EMBL" id="QJKF01000026">
    <property type="protein sequence ID" value="PXX53926.1"/>
    <property type="molecule type" value="Genomic_DNA"/>
</dbReference>
<dbReference type="RefSeq" id="WP_040740665.1">
    <property type="nucleotide sequence ID" value="NZ_QJKF01000026.1"/>
</dbReference>
<keyword evidence="3" id="KW-1185">Reference proteome</keyword>
<accession>A0A318JR95</accession>
<sequence length="213" mass="23343">MHNTGNPFPLRPAEDEQATTEPSKIVQFLSEVAQERMVLGTDGFITCASDLTVRALAAAAAVGRFHGSEVDGVLTVLADTITTYTDTARTYLDPSSPRSRPDMRARASALHTAAEDLTEIVRAIEAEFQNVITVRATWYPSHAVEVFDYEEDPVGAYVPLDPPATAVDTIEDATRQLAERHFVVVGDWVKSTGMIGDDEIVEYHAALRFDLTF</sequence>
<evidence type="ECO:0000256" key="1">
    <source>
        <dbReference type="SAM" id="MobiDB-lite"/>
    </source>
</evidence>
<protein>
    <submittedName>
        <fullName evidence="2">Uncharacterized protein</fullName>
    </submittedName>
</protein>
<evidence type="ECO:0000313" key="3">
    <source>
        <dbReference type="Proteomes" id="UP000247569"/>
    </source>
</evidence>
<evidence type="ECO:0000313" key="2">
    <source>
        <dbReference type="EMBL" id="PXX53926.1"/>
    </source>
</evidence>
<name>A0A318JR95_9NOCA</name>
<gene>
    <name evidence="2" type="ORF">DFR70_12647</name>
</gene>
<comment type="caution">
    <text evidence="2">The sequence shown here is derived from an EMBL/GenBank/DDBJ whole genome shotgun (WGS) entry which is preliminary data.</text>
</comment>
<reference evidence="2 3" key="1">
    <citation type="submission" date="2018-05" db="EMBL/GenBank/DDBJ databases">
        <title>Genomic Encyclopedia of Type Strains, Phase IV (KMG-IV): sequencing the most valuable type-strain genomes for metagenomic binning, comparative biology and taxonomic classification.</title>
        <authorList>
            <person name="Goeker M."/>
        </authorList>
    </citation>
    <scope>NUCLEOTIDE SEQUENCE [LARGE SCALE GENOMIC DNA]</scope>
    <source>
        <strain evidence="2 3">DSM 44704</strain>
    </source>
</reference>
<dbReference type="AlphaFoldDB" id="A0A318JR95"/>
<dbReference type="Proteomes" id="UP000247569">
    <property type="component" value="Unassembled WGS sequence"/>
</dbReference>
<feature type="region of interest" description="Disordered" evidence="1">
    <location>
        <begin position="1"/>
        <end position="21"/>
    </location>
</feature>
<organism evidence="2 3">
    <name type="scientific">Nocardia tenerifensis</name>
    <dbReference type="NCBI Taxonomy" id="228006"/>
    <lineage>
        <taxon>Bacteria</taxon>
        <taxon>Bacillati</taxon>
        <taxon>Actinomycetota</taxon>
        <taxon>Actinomycetes</taxon>
        <taxon>Mycobacteriales</taxon>
        <taxon>Nocardiaceae</taxon>
        <taxon>Nocardia</taxon>
    </lineage>
</organism>